<keyword evidence="5" id="KW-0378">Hydrolase</keyword>
<evidence type="ECO:0000256" key="1">
    <source>
        <dbReference type="ARBA" id="ARBA00000830"/>
    </source>
</evidence>
<dbReference type="EMBL" id="CP000478">
    <property type="protein sequence ID" value="ABK17218.1"/>
    <property type="molecule type" value="Genomic_DNA"/>
</dbReference>
<dbReference type="SUPFAM" id="SSF56784">
    <property type="entry name" value="HAD-like"/>
    <property type="match status" value="1"/>
</dbReference>
<dbReference type="RefSeq" id="WP_011698389.1">
    <property type="nucleotide sequence ID" value="NC_008554.1"/>
</dbReference>
<dbReference type="AlphaFoldDB" id="A0LIG6"/>
<name>A0LIG6_SYNFM</name>
<dbReference type="Gene3D" id="1.10.150.240">
    <property type="entry name" value="Putative phosphatase, domain 2"/>
    <property type="match status" value="1"/>
</dbReference>
<dbReference type="InterPro" id="IPR036412">
    <property type="entry name" value="HAD-like_sf"/>
</dbReference>
<reference evidence="5 6" key="1">
    <citation type="submission" date="2006-10" db="EMBL/GenBank/DDBJ databases">
        <title>Complete sequence of Syntrophobacter fumaroxidans MPOB.</title>
        <authorList>
            <consortium name="US DOE Joint Genome Institute"/>
            <person name="Copeland A."/>
            <person name="Lucas S."/>
            <person name="Lapidus A."/>
            <person name="Barry K."/>
            <person name="Detter J.C."/>
            <person name="Glavina del Rio T."/>
            <person name="Hammon N."/>
            <person name="Israni S."/>
            <person name="Pitluck S."/>
            <person name="Goltsman E.G."/>
            <person name="Martinez M."/>
            <person name="Schmutz J."/>
            <person name="Larimer F."/>
            <person name="Land M."/>
            <person name="Hauser L."/>
            <person name="Kyrpides N."/>
            <person name="Kim E."/>
            <person name="Boone D.R."/>
            <person name="Brockman F."/>
            <person name="Culley D."/>
            <person name="Ferry J."/>
            <person name="Gunsalus R."/>
            <person name="McInerney M.J."/>
            <person name="Morrison M."/>
            <person name="Plugge C."/>
            <person name="Rohlin L."/>
            <person name="Scholten J."/>
            <person name="Sieber J."/>
            <person name="Stams A.J.M."/>
            <person name="Worm P."/>
            <person name="Henstra A.M."/>
            <person name="Richardson P."/>
        </authorList>
    </citation>
    <scope>NUCLEOTIDE SEQUENCE [LARGE SCALE GENOMIC DNA]</scope>
    <source>
        <strain evidence="6">DSM 10017 / MPOB</strain>
    </source>
</reference>
<dbReference type="InterPro" id="IPR050155">
    <property type="entry name" value="HAD-like_hydrolase_sf"/>
</dbReference>
<dbReference type="KEGG" id="sfu:Sfum_1530"/>
<dbReference type="PANTHER" id="PTHR43434">
    <property type="entry name" value="PHOSPHOGLYCOLATE PHOSPHATASE"/>
    <property type="match status" value="1"/>
</dbReference>
<proteinExistence type="inferred from homology"/>
<dbReference type="PANTHER" id="PTHR43434:SF1">
    <property type="entry name" value="PHOSPHOGLYCOLATE PHOSPHATASE"/>
    <property type="match status" value="1"/>
</dbReference>
<dbReference type="OrthoDB" id="9807630at2"/>
<evidence type="ECO:0000256" key="4">
    <source>
        <dbReference type="ARBA" id="ARBA00013078"/>
    </source>
</evidence>
<comment type="catalytic activity">
    <reaction evidence="1">
        <text>2-phosphoglycolate + H2O = glycolate + phosphate</text>
        <dbReference type="Rhea" id="RHEA:14369"/>
        <dbReference type="ChEBI" id="CHEBI:15377"/>
        <dbReference type="ChEBI" id="CHEBI:29805"/>
        <dbReference type="ChEBI" id="CHEBI:43474"/>
        <dbReference type="ChEBI" id="CHEBI:58033"/>
        <dbReference type="EC" id="3.1.3.18"/>
    </reaction>
</comment>
<evidence type="ECO:0000313" key="5">
    <source>
        <dbReference type="EMBL" id="ABK17218.1"/>
    </source>
</evidence>
<accession>A0LIG6</accession>
<dbReference type="GO" id="GO:0005829">
    <property type="term" value="C:cytosol"/>
    <property type="evidence" value="ECO:0007669"/>
    <property type="project" value="TreeGrafter"/>
</dbReference>
<dbReference type="SFLD" id="SFLDG01129">
    <property type="entry name" value="C1.5:_HAD__Beta-PGM__Phosphata"/>
    <property type="match status" value="1"/>
</dbReference>
<dbReference type="InterPro" id="IPR023214">
    <property type="entry name" value="HAD_sf"/>
</dbReference>
<evidence type="ECO:0000313" key="6">
    <source>
        <dbReference type="Proteomes" id="UP000001784"/>
    </source>
</evidence>
<dbReference type="Gene3D" id="3.40.50.1000">
    <property type="entry name" value="HAD superfamily/HAD-like"/>
    <property type="match status" value="1"/>
</dbReference>
<dbReference type="Proteomes" id="UP000001784">
    <property type="component" value="Chromosome"/>
</dbReference>
<dbReference type="InterPro" id="IPR023198">
    <property type="entry name" value="PGP-like_dom2"/>
</dbReference>
<gene>
    <name evidence="5" type="ordered locus">Sfum_1530</name>
</gene>
<dbReference type="CDD" id="cd01427">
    <property type="entry name" value="HAD_like"/>
    <property type="match status" value="1"/>
</dbReference>
<keyword evidence="6" id="KW-1185">Reference proteome</keyword>
<dbReference type="GO" id="GO:0006281">
    <property type="term" value="P:DNA repair"/>
    <property type="evidence" value="ECO:0007669"/>
    <property type="project" value="TreeGrafter"/>
</dbReference>
<dbReference type="STRING" id="335543.Sfum_1530"/>
<sequence>MEPARIKVCIFDVNGVLIDSNAANAQAMAQAFTEDPELQGRIVDVYLQLTGIDRGSKMRIVQERVVGRPFTENEFELRWEGFKRLGRISMLRAPLTTGCREVLAELGRLKITRVALSNTPLEELRETLVNRGLNVLLDEIRGGGDWPKSETLARFLRDCRIEPRHCLFLGDGKGDLDAARRNGVPFAAIDPGTGEFRGETGFDGPYPNIAEWLRSVSSRLPQDEPA</sequence>
<organism evidence="5 6">
    <name type="scientific">Syntrophobacter fumaroxidans (strain DSM 10017 / MPOB)</name>
    <dbReference type="NCBI Taxonomy" id="335543"/>
    <lineage>
        <taxon>Bacteria</taxon>
        <taxon>Pseudomonadati</taxon>
        <taxon>Thermodesulfobacteriota</taxon>
        <taxon>Syntrophobacteria</taxon>
        <taxon>Syntrophobacterales</taxon>
        <taxon>Syntrophobacteraceae</taxon>
        <taxon>Syntrophobacter</taxon>
    </lineage>
</organism>
<comment type="similarity">
    <text evidence="3">Belongs to the HAD-like hydrolase superfamily. CbbY/CbbZ/Gph/YieH family.</text>
</comment>
<dbReference type="eggNOG" id="COG0546">
    <property type="taxonomic scope" value="Bacteria"/>
</dbReference>
<evidence type="ECO:0000256" key="2">
    <source>
        <dbReference type="ARBA" id="ARBA00004818"/>
    </source>
</evidence>
<dbReference type="SFLD" id="SFLDS00003">
    <property type="entry name" value="Haloacid_Dehalogenase"/>
    <property type="match status" value="1"/>
</dbReference>
<dbReference type="GO" id="GO:0008967">
    <property type="term" value="F:phosphoglycolate phosphatase activity"/>
    <property type="evidence" value="ECO:0007669"/>
    <property type="project" value="UniProtKB-EC"/>
</dbReference>
<dbReference type="Pfam" id="PF00702">
    <property type="entry name" value="Hydrolase"/>
    <property type="match status" value="1"/>
</dbReference>
<protein>
    <recommendedName>
        <fullName evidence="4">phosphoglycolate phosphatase</fullName>
        <ecNumber evidence="4">3.1.3.18</ecNumber>
    </recommendedName>
</protein>
<dbReference type="InParanoid" id="A0LIG6"/>
<comment type="pathway">
    <text evidence="2">Organic acid metabolism; glycolate biosynthesis; glycolate from 2-phosphoglycolate: step 1/1.</text>
</comment>
<evidence type="ECO:0000256" key="3">
    <source>
        <dbReference type="ARBA" id="ARBA00006171"/>
    </source>
</evidence>
<dbReference type="HOGENOM" id="CLU_100976_0_0_7"/>
<dbReference type="EC" id="3.1.3.18" evidence="4"/>